<dbReference type="EMBL" id="LR593886">
    <property type="protein sequence ID" value="VTR99838.1"/>
    <property type="molecule type" value="Genomic_DNA"/>
</dbReference>
<dbReference type="Pfam" id="PF22523">
    <property type="entry name" value="DUF6999"/>
    <property type="match status" value="1"/>
</dbReference>
<dbReference type="InterPro" id="IPR054268">
    <property type="entry name" value="DUF6999"/>
</dbReference>
<protein>
    <submittedName>
        <fullName evidence="1">Uncharacterized protein</fullName>
    </submittedName>
</protein>
<name>A0A6P2DEE4_9BACT</name>
<dbReference type="AlphaFoldDB" id="A0A6P2DEE4"/>
<evidence type="ECO:0000313" key="1">
    <source>
        <dbReference type="EMBL" id="VTR99838.1"/>
    </source>
</evidence>
<dbReference type="KEGG" id="gms:SOIL9_83840"/>
<evidence type="ECO:0000313" key="2">
    <source>
        <dbReference type="Proteomes" id="UP000464178"/>
    </source>
</evidence>
<gene>
    <name evidence="1" type="ORF">SOIL9_83840</name>
</gene>
<proteinExistence type="predicted"/>
<keyword evidence="2" id="KW-1185">Reference proteome</keyword>
<sequence length="306" mass="35397">MPSTDATQKLQSIKHNPLDPNPWLALYMDTSVPLHAVAKANFLVDVASTSRQWFLPMIRPFCRLTICGFKVLKTVMPRFLTSSWLLHHSIYWGLKWFVSPYANYLVMRHFHIGTELLQFIAKNAKGVNMEFVGLRPEKLHDLTQNVFLQHDLNIFNFIIEINRQLNEQELELQPKGELDFSCITDGEFPIEDMPHGWFNLIDLESAIEMYTPMYQLLLTDSDFWRACNSLQLDETIALYATTLLNDHRYLGLVNNKHPIVPSSTLGAAHRLMLHGLAAEFLHAFLVRQKRVRENKADAVKQDRPPQ</sequence>
<dbReference type="RefSeq" id="WP_162671992.1">
    <property type="nucleotide sequence ID" value="NZ_LR593886.1"/>
</dbReference>
<accession>A0A6P2DEE4</accession>
<dbReference type="Proteomes" id="UP000464178">
    <property type="component" value="Chromosome"/>
</dbReference>
<reference evidence="1 2" key="1">
    <citation type="submission" date="2019-05" db="EMBL/GenBank/DDBJ databases">
        <authorList>
            <consortium name="Science for Life Laboratories"/>
        </authorList>
    </citation>
    <scope>NUCLEOTIDE SEQUENCE [LARGE SCALE GENOMIC DNA]</scope>
    <source>
        <strain evidence="1">Soil9</strain>
    </source>
</reference>
<organism evidence="1 2">
    <name type="scientific">Gemmata massiliana</name>
    <dbReference type="NCBI Taxonomy" id="1210884"/>
    <lineage>
        <taxon>Bacteria</taxon>
        <taxon>Pseudomonadati</taxon>
        <taxon>Planctomycetota</taxon>
        <taxon>Planctomycetia</taxon>
        <taxon>Gemmatales</taxon>
        <taxon>Gemmataceae</taxon>
        <taxon>Gemmata</taxon>
    </lineage>
</organism>